<sequence>MKVVIVGGAGGIGSSLAYNLLRTDTPYDVVLVDSRPNMITSHVMDLQDVLAFGGARSVRGGEPHDALDADVVVLSAAVPLRLNASRSVFLVENAALLDGIVDPLVAAGWGGILMVLTNPVDALLTRLQQRTGLDPRRIIGYTVNDGLRMRTGVARALDARPQDVETWVLGEHGEAQVPLYSRVRLRGEPVVLTDAQRAVADEYMTTWYSRHVALDSGRTSTWSSGAGAAALVEAVVTGSGEPWPASVLLTGQYGIDGVGIGVPVRLGPGGVEEVLEWDLADEERSALRHAAERVRAAAASIGEPATDVAIAAGTGTGAR</sequence>
<organism evidence="7 8">
    <name type="scientific">Pseudonocardia alni subsp. carboxydivorans</name>
    <dbReference type="NCBI Taxonomy" id="415010"/>
    <lineage>
        <taxon>Bacteria</taxon>
        <taxon>Bacillati</taxon>
        <taxon>Actinomycetota</taxon>
        <taxon>Actinomycetes</taxon>
        <taxon>Pseudonocardiales</taxon>
        <taxon>Pseudonocardiaceae</taxon>
        <taxon>Pseudonocardia</taxon>
    </lineage>
</organism>
<gene>
    <name evidence="7" type="ORF">WG925_22390</name>
</gene>
<dbReference type="InterPro" id="IPR001236">
    <property type="entry name" value="Lactate/malate_DH_N"/>
</dbReference>
<reference evidence="7 8" key="1">
    <citation type="submission" date="2024-03" db="EMBL/GenBank/DDBJ databases">
        <title>Draft genome sequence of Pseudonocardia carboxydivorans JCM 14827.</title>
        <authorList>
            <person name="Duangmal K."/>
        </authorList>
    </citation>
    <scope>NUCLEOTIDE SEQUENCE [LARGE SCALE GENOMIC DNA]</scope>
    <source>
        <strain evidence="7 8">JCM 14827</strain>
    </source>
</reference>
<dbReference type="RefSeq" id="WP_346107869.1">
    <property type="nucleotide sequence ID" value="NZ_BAAAOD010000079.1"/>
</dbReference>
<dbReference type="PRINTS" id="PR00086">
    <property type="entry name" value="LLDHDRGNASE"/>
</dbReference>
<evidence type="ECO:0000259" key="5">
    <source>
        <dbReference type="Pfam" id="PF00056"/>
    </source>
</evidence>
<evidence type="ECO:0000259" key="6">
    <source>
        <dbReference type="Pfam" id="PF02866"/>
    </source>
</evidence>
<feature type="domain" description="Lactate/malate dehydrogenase C-terminal" evidence="6">
    <location>
        <begin position="145"/>
        <end position="296"/>
    </location>
</feature>
<name>A0ABU9AJP1_PSEA5</name>
<dbReference type="InterPro" id="IPR001557">
    <property type="entry name" value="L-lactate/malate_DH"/>
</dbReference>
<evidence type="ECO:0000313" key="8">
    <source>
        <dbReference type="Proteomes" id="UP001367513"/>
    </source>
</evidence>
<dbReference type="Pfam" id="PF00056">
    <property type="entry name" value="Ldh_1_N"/>
    <property type="match status" value="1"/>
</dbReference>
<dbReference type="PIRSF" id="PIRSF000102">
    <property type="entry name" value="Lac_mal_DH"/>
    <property type="match status" value="1"/>
</dbReference>
<dbReference type="InterPro" id="IPR022383">
    <property type="entry name" value="Lactate/malate_DH_C"/>
</dbReference>
<evidence type="ECO:0008006" key="9">
    <source>
        <dbReference type="Google" id="ProtNLM"/>
    </source>
</evidence>
<keyword evidence="2 4" id="KW-0560">Oxidoreductase</keyword>
<accession>A0ABU9AJP1</accession>
<protein>
    <recommendedName>
        <fullName evidence="9">Malate dehydrogenase</fullName>
    </recommendedName>
</protein>
<dbReference type="SUPFAM" id="SSF56327">
    <property type="entry name" value="LDH C-terminal domain-like"/>
    <property type="match status" value="1"/>
</dbReference>
<evidence type="ECO:0000256" key="3">
    <source>
        <dbReference type="ARBA" id="ARBA00023027"/>
    </source>
</evidence>
<dbReference type="SUPFAM" id="SSF51735">
    <property type="entry name" value="NAD(P)-binding Rossmann-fold domains"/>
    <property type="match status" value="1"/>
</dbReference>
<evidence type="ECO:0000256" key="1">
    <source>
        <dbReference type="ARBA" id="ARBA00006054"/>
    </source>
</evidence>
<dbReference type="PANTHER" id="PTHR43128:SF16">
    <property type="entry name" value="L-LACTATE DEHYDROGENASE"/>
    <property type="match status" value="1"/>
</dbReference>
<dbReference type="PANTHER" id="PTHR43128">
    <property type="entry name" value="L-2-HYDROXYCARBOXYLATE DEHYDROGENASE (NAD(P)(+))"/>
    <property type="match status" value="1"/>
</dbReference>
<dbReference type="Gene3D" id="3.90.110.10">
    <property type="entry name" value="Lactate dehydrogenase/glycoside hydrolase, family 4, C-terminal"/>
    <property type="match status" value="1"/>
</dbReference>
<evidence type="ECO:0000256" key="2">
    <source>
        <dbReference type="ARBA" id="ARBA00023002"/>
    </source>
</evidence>
<dbReference type="Gene3D" id="3.40.50.720">
    <property type="entry name" value="NAD(P)-binding Rossmann-like Domain"/>
    <property type="match status" value="1"/>
</dbReference>
<proteinExistence type="inferred from homology"/>
<comment type="similarity">
    <text evidence="1">Belongs to the LDH/MDH superfamily. LDH family.</text>
</comment>
<dbReference type="Pfam" id="PF02866">
    <property type="entry name" value="Ldh_1_C"/>
    <property type="match status" value="1"/>
</dbReference>
<dbReference type="InterPro" id="IPR015955">
    <property type="entry name" value="Lactate_DH/Glyco_Ohase_4_C"/>
</dbReference>
<evidence type="ECO:0000256" key="4">
    <source>
        <dbReference type="RuleBase" id="RU003369"/>
    </source>
</evidence>
<dbReference type="InterPro" id="IPR036291">
    <property type="entry name" value="NAD(P)-bd_dom_sf"/>
</dbReference>
<feature type="domain" description="Lactate/malate dehydrogenase N-terminal" evidence="5">
    <location>
        <begin position="1"/>
        <end position="140"/>
    </location>
</feature>
<dbReference type="Proteomes" id="UP001367513">
    <property type="component" value="Unassembled WGS sequence"/>
</dbReference>
<keyword evidence="8" id="KW-1185">Reference proteome</keyword>
<dbReference type="EMBL" id="JBBPIX010000014">
    <property type="protein sequence ID" value="MEK6466503.1"/>
    <property type="molecule type" value="Genomic_DNA"/>
</dbReference>
<comment type="caution">
    <text evidence="7">The sequence shown here is derived from an EMBL/GenBank/DDBJ whole genome shotgun (WGS) entry which is preliminary data.</text>
</comment>
<evidence type="ECO:0000313" key="7">
    <source>
        <dbReference type="EMBL" id="MEK6466503.1"/>
    </source>
</evidence>
<keyword evidence="3" id="KW-0520">NAD</keyword>